<dbReference type="AlphaFoldDB" id="A0A931FKP3"/>
<feature type="signal peptide" evidence="1">
    <location>
        <begin position="1"/>
        <end position="20"/>
    </location>
</feature>
<feature type="chain" id="PRO_5037311231" evidence="1">
    <location>
        <begin position="21"/>
        <end position="314"/>
    </location>
</feature>
<reference evidence="2 3" key="1">
    <citation type="submission" date="2020-11" db="EMBL/GenBank/DDBJ databases">
        <authorList>
            <person name="Kim M.K."/>
        </authorList>
    </citation>
    <scope>NUCLEOTIDE SEQUENCE [LARGE SCALE GENOMIC DNA]</scope>
    <source>
        <strain evidence="2 3">BT439</strain>
    </source>
</reference>
<name>A0A931FKP3_9BACT</name>
<keyword evidence="1" id="KW-0732">Signal</keyword>
<comment type="caution">
    <text evidence="2">The sequence shown here is derived from an EMBL/GenBank/DDBJ whole genome shotgun (WGS) entry which is preliminary data.</text>
</comment>
<dbReference type="EMBL" id="JADQDP010000006">
    <property type="protein sequence ID" value="MBF9144147.1"/>
    <property type="molecule type" value="Genomic_DNA"/>
</dbReference>
<organism evidence="2 3">
    <name type="scientific">Hymenobacter properus</name>
    <dbReference type="NCBI Taxonomy" id="2791026"/>
    <lineage>
        <taxon>Bacteria</taxon>
        <taxon>Pseudomonadati</taxon>
        <taxon>Bacteroidota</taxon>
        <taxon>Cytophagia</taxon>
        <taxon>Cytophagales</taxon>
        <taxon>Hymenobacteraceae</taxon>
        <taxon>Hymenobacter</taxon>
    </lineage>
</organism>
<dbReference type="NCBIfam" id="TIGR04183">
    <property type="entry name" value="Por_Secre_tail"/>
    <property type="match status" value="1"/>
</dbReference>
<dbReference type="Proteomes" id="UP000645610">
    <property type="component" value="Unassembled WGS sequence"/>
</dbReference>
<keyword evidence="3" id="KW-1185">Reference proteome</keyword>
<proteinExistence type="predicted"/>
<protein>
    <submittedName>
        <fullName evidence="2">T9SS type A sorting domain-containing protein</fullName>
    </submittedName>
</protein>
<gene>
    <name evidence="2" type="ORF">I2I01_21070</name>
</gene>
<dbReference type="RefSeq" id="WP_196288500.1">
    <property type="nucleotide sequence ID" value="NZ_JADQDP010000006.1"/>
</dbReference>
<sequence length="314" mass="33288">MKHLLLSLLLALPLALRAQSANPAMWCPAGATWTYGYALFAERGTITVRYARDTVVAGQPAQVLTRQLNSVYYPGPTPGANLYWPVVITRVVGRRVEVWAYGQFYTLYDFGALPGSTWPTVLASPANACPQARSMAQVVVDSVGTQQLAGHTLRWFRAHLLPTGASTQGYWHGRVYEQVGGTEYMQPLALDCPVVDAGVIGPVFSFRATGCPTTSFVPGSGTLVLGSAQARAEAAGFAVYPNPSAGAGVLRVALPAGFGPAAQLRLLDLTGRLVLCQPARSEPLLDVRGLAAGIYSLQLSTQGAASLVCRVVLE</sequence>
<accession>A0A931FKP3</accession>
<evidence type="ECO:0000313" key="2">
    <source>
        <dbReference type="EMBL" id="MBF9144147.1"/>
    </source>
</evidence>
<dbReference type="InterPro" id="IPR026444">
    <property type="entry name" value="Secre_tail"/>
</dbReference>
<evidence type="ECO:0000256" key="1">
    <source>
        <dbReference type="SAM" id="SignalP"/>
    </source>
</evidence>
<evidence type="ECO:0000313" key="3">
    <source>
        <dbReference type="Proteomes" id="UP000645610"/>
    </source>
</evidence>